<evidence type="ECO:0000259" key="9">
    <source>
        <dbReference type="Pfam" id="PF12076"/>
    </source>
</evidence>
<organism evidence="10 11">
    <name type="scientific">Heracleum sosnowskyi</name>
    <dbReference type="NCBI Taxonomy" id="360622"/>
    <lineage>
        <taxon>Eukaryota</taxon>
        <taxon>Viridiplantae</taxon>
        <taxon>Streptophyta</taxon>
        <taxon>Embryophyta</taxon>
        <taxon>Tracheophyta</taxon>
        <taxon>Spermatophyta</taxon>
        <taxon>Magnoliopsida</taxon>
        <taxon>eudicotyledons</taxon>
        <taxon>Gunneridae</taxon>
        <taxon>Pentapetalae</taxon>
        <taxon>asterids</taxon>
        <taxon>campanulids</taxon>
        <taxon>Apiales</taxon>
        <taxon>Apiaceae</taxon>
        <taxon>Apioideae</taxon>
        <taxon>apioid superclade</taxon>
        <taxon>Tordylieae</taxon>
        <taxon>Tordyliinae</taxon>
        <taxon>Heracleum</taxon>
    </lineage>
</organism>
<accession>A0AAD8N4Z8</accession>
<feature type="chain" id="PRO_5042284603" evidence="7">
    <location>
        <begin position="36"/>
        <end position="742"/>
    </location>
</feature>
<protein>
    <submittedName>
        <fullName evidence="10">Very-long-chain aldehyde decarbonylase CER1-like</fullName>
    </submittedName>
</protein>
<evidence type="ECO:0000313" key="11">
    <source>
        <dbReference type="Proteomes" id="UP001237642"/>
    </source>
</evidence>
<keyword evidence="4 6" id="KW-1133">Transmembrane helix</keyword>
<dbReference type="PANTHER" id="PTHR11863">
    <property type="entry name" value="STEROL DESATURASE"/>
    <property type="match status" value="1"/>
</dbReference>
<keyword evidence="3 6" id="KW-0812">Transmembrane</keyword>
<reference evidence="10" key="1">
    <citation type="submission" date="2023-02" db="EMBL/GenBank/DDBJ databases">
        <title>Genome of toxic invasive species Heracleum sosnowskyi carries increased number of genes despite the absence of recent whole-genome duplications.</title>
        <authorList>
            <person name="Schelkunov M."/>
            <person name="Shtratnikova V."/>
            <person name="Makarenko M."/>
            <person name="Klepikova A."/>
            <person name="Omelchenko D."/>
            <person name="Novikova G."/>
            <person name="Obukhova E."/>
            <person name="Bogdanov V."/>
            <person name="Penin A."/>
            <person name="Logacheva M."/>
        </authorList>
    </citation>
    <scope>NUCLEOTIDE SEQUENCE</scope>
    <source>
        <strain evidence="10">Hsosn_3</strain>
        <tissue evidence="10">Leaf</tissue>
    </source>
</reference>
<evidence type="ECO:0000256" key="3">
    <source>
        <dbReference type="ARBA" id="ARBA00022692"/>
    </source>
</evidence>
<keyword evidence="11" id="KW-1185">Reference proteome</keyword>
<name>A0AAD8N4Z8_9APIA</name>
<dbReference type="Pfam" id="PF12076">
    <property type="entry name" value="CER1-like_C"/>
    <property type="match status" value="1"/>
</dbReference>
<dbReference type="EMBL" id="JAUIZM010000001">
    <property type="protein sequence ID" value="KAK1401835.1"/>
    <property type="molecule type" value="Genomic_DNA"/>
</dbReference>
<dbReference type="GO" id="GO:0016020">
    <property type="term" value="C:membrane"/>
    <property type="evidence" value="ECO:0007669"/>
    <property type="project" value="UniProtKB-SubCell"/>
</dbReference>
<feature type="transmembrane region" description="Helical" evidence="6">
    <location>
        <begin position="311"/>
        <end position="331"/>
    </location>
</feature>
<comment type="caution">
    <text evidence="10">The sequence shown here is derived from an EMBL/GenBank/DDBJ whole genome shotgun (WGS) entry which is preliminary data.</text>
</comment>
<evidence type="ECO:0000256" key="4">
    <source>
        <dbReference type="ARBA" id="ARBA00022989"/>
    </source>
</evidence>
<dbReference type="Pfam" id="PF04116">
    <property type="entry name" value="FA_hydroxylase"/>
    <property type="match status" value="1"/>
</dbReference>
<reference evidence="10" key="2">
    <citation type="submission" date="2023-05" db="EMBL/GenBank/DDBJ databases">
        <authorList>
            <person name="Schelkunov M.I."/>
        </authorList>
    </citation>
    <scope>NUCLEOTIDE SEQUENCE</scope>
    <source>
        <strain evidence="10">Hsosn_3</strain>
        <tissue evidence="10">Leaf</tissue>
    </source>
</reference>
<sequence>MNFEDQEHWSSTAAGPHAFIFCLLASAIQIPDCIAGDGKGNDIDKLALLEQISTYDRVLPSLFVCNGVRILARLLEKLPQLNPPHLSRQQLPDAMLQSGMDESPTNVSDIDSKLIRSEDMATNPGILTDFPWKPLGNYKYALLAPFVVHSIYSFLTKDENERDLTNFLIFPFILSRMLHNQIWISLSRYKTAKGDNRIVDKPIEFEQVDRERNWDDQILLLGLLLYWANLTVKGVSNLPMWRTDGIIITIFMHAGPVEIIYYWLHRALHHHYLYSRYHSHHHSSVVTEPITAVIHPFAEIIMYYMMYSIPWVTAMLTGTASIISLFGYVAYFDFMNNLGHCNFEIVPKKLFTIFPPLKYMMYTPSFHSLHHTKYQTNLALYFPFYDYMYGTLDISTDTLYEISLQREGESPNVVHLTHLTTAESIYHLRLGFASLASKPQSTSPWYMRLLWPVTSWSMMVVTWFYRRTLAVERNIYKTLNLQTWAIPRYTIHYASPRQRECINRMIEEAIVQAERKGADVLTLGLLNQGEEINRKAELFMRRNPQLKLKLVDGSSLAAAVVLNSIPEGTTHVAIKGNLTKVSSSVAIALCRRGIQVSTSCENVYTRLKQKYDSEIQDNLILSDSCSQKIWLVGDDFGKTEQMKASKGTLFIPFSQFPPTKLRKDCFYSNVPAMSAPRHFQNLDSCENWLPRRVISAWRIAGIVHALEGWNVQECGDMMFSMDKIWQATLQQGFRPLPVRTEF</sequence>
<keyword evidence="5 6" id="KW-0472">Membrane</keyword>
<proteinExistence type="inferred from homology"/>
<comment type="similarity">
    <text evidence="2">Belongs to the sterol desaturase family.</text>
</comment>
<feature type="signal peptide" evidence="7">
    <location>
        <begin position="1"/>
        <end position="35"/>
    </location>
</feature>
<dbReference type="GO" id="GO:0005506">
    <property type="term" value="F:iron ion binding"/>
    <property type="evidence" value="ECO:0007669"/>
    <property type="project" value="InterPro"/>
</dbReference>
<evidence type="ECO:0000259" key="8">
    <source>
        <dbReference type="Pfam" id="PF04116"/>
    </source>
</evidence>
<evidence type="ECO:0000313" key="10">
    <source>
        <dbReference type="EMBL" id="KAK1401835.1"/>
    </source>
</evidence>
<feature type="domain" description="Fatty acid hydroxylase" evidence="8">
    <location>
        <begin position="257"/>
        <end position="391"/>
    </location>
</feature>
<feature type="transmembrane region" description="Helical" evidence="6">
    <location>
        <begin position="245"/>
        <end position="264"/>
    </location>
</feature>
<dbReference type="GO" id="GO:0008610">
    <property type="term" value="P:lipid biosynthetic process"/>
    <property type="evidence" value="ECO:0007669"/>
    <property type="project" value="InterPro"/>
</dbReference>
<evidence type="ECO:0000256" key="6">
    <source>
        <dbReference type="SAM" id="Phobius"/>
    </source>
</evidence>
<evidence type="ECO:0000256" key="5">
    <source>
        <dbReference type="ARBA" id="ARBA00023136"/>
    </source>
</evidence>
<feature type="transmembrane region" description="Helical" evidence="6">
    <location>
        <begin position="218"/>
        <end position="239"/>
    </location>
</feature>
<evidence type="ECO:0000256" key="7">
    <source>
        <dbReference type="SAM" id="SignalP"/>
    </source>
</evidence>
<dbReference type="GO" id="GO:0016491">
    <property type="term" value="F:oxidoreductase activity"/>
    <property type="evidence" value="ECO:0007669"/>
    <property type="project" value="InterPro"/>
</dbReference>
<evidence type="ECO:0000256" key="1">
    <source>
        <dbReference type="ARBA" id="ARBA00004141"/>
    </source>
</evidence>
<dbReference type="InterPro" id="IPR050307">
    <property type="entry name" value="Sterol_Desaturase_Related"/>
</dbReference>
<dbReference type="AlphaFoldDB" id="A0AAD8N4Z8"/>
<gene>
    <name evidence="10" type="ORF">POM88_001440</name>
</gene>
<feature type="domain" description="Very-long-chain aldehyde decarbonylase CER1-like C-terminal" evidence="9">
    <location>
        <begin position="573"/>
        <end position="735"/>
    </location>
</feature>
<dbReference type="InterPro" id="IPR021940">
    <property type="entry name" value="CER1-like_C"/>
</dbReference>
<dbReference type="InterPro" id="IPR006694">
    <property type="entry name" value="Fatty_acid_hydroxylase"/>
</dbReference>
<dbReference type="Proteomes" id="UP001237642">
    <property type="component" value="Unassembled WGS sequence"/>
</dbReference>
<comment type="subcellular location">
    <subcellularLocation>
        <location evidence="1">Membrane</location>
        <topology evidence="1">Multi-pass membrane protein</topology>
    </subcellularLocation>
</comment>
<evidence type="ECO:0000256" key="2">
    <source>
        <dbReference type="ARBA" id="ARBA00009324"/>
    </source>
</evidence>
<keyword evidence="7" id="KW-0732">Signal</keyword>